<dbReference type="Pfam" id="PF06325">
    <property type="entry name" value="PrmA"/>
    <property type="match status" value="1"/>
</dbReference>
<dbReference type="GO" id="GO:0005840">
    <property type="term" value="C:ribosome"/>
    <property type="evidence" value="ECO:0007669"/>
    <property type="project" value="UniProtKB-KW"/>
</dbReference>
<feature type="binding site" evidence="6">
    <location>
        <position position="183"/>
    </location>
    <ligand>
        <name>S-adenosyl-L-methionine</name>
        <dbReference type="ChEBI" id="CHEBI:59789"/>
    </ligand>
</feature>
<dbReference type="SUPFAM" id="SSF53335">
    <property type="entry name" value="S-adenosyl-L-methionine-dependent methyltransferases"/>
    <property type="match status" value="1"/>
</dbReference>
<evidence type="ECO:0000313" key="8">
    <source>
        <dbReference type="Proteomes" id="UP000005481"/>
    </source>
</evidence>
<dbReference type="EC" id="2.1.1.-" evidence="6"/>
<dbReference type="Gene3D" id="3.40.50.150">
    <property type="entry name" value="Vaccinia Virus protein VP39"/>
    <property type="match status" value="1"/>
</dbReference>
<evidence type="ECO:0000256" key="1">
    <source>
        <dbReference type="ARBA" id="ARBA00009741"/>
    </source>
</evidence>
<feature type="binding site" evidence="6">
    <location>
        <position position="161"/>
    </location>
    <ligand>
        <name>S-adenosyl-L-methionine</name>
        <dbReference type="ChEBI" id="CHEBI:59789"/>
    </ligand>
</feature>
<dbReference type="PANTHER" id="PTHR43648">
    <property type="entry name" value="ELECTRON TRANSFER FLAVOPROTEIN BETA SUBUNIT LYSINE METHYLTRANSFERASE"/>
    <property type="match status" value="1"/>
</dbReference>
<comment type="function">
    <text evidence="6">Methylates ribosomal protein L11.</text>
</comment>
<keyword evidence="7" id="KW-0689">Ribosomal protein</keyword>
<keyword evidence="2 6" id="KW-0963">Cytoplasm</keyword>
<evidence type="ECO:0000313" key="7">
    <source>
        <dbReference type="EMBL" id="EHM43024.1"/>
    </source>
</evidence>
<keyword evidence="7" id="KW-0687">Ribonucleoprotein</keyword>
<dbReference type="eggNOG" id="COG2264">
    <property type="taxonomic scope" value="Bacteria"/>
</dbReference>
<evidence type="ECO:0000256" key="4">
    <source>
        <dbReference type="ARBA" id="ARBA00022679"/>
    </source>
</evidence>
<evidence type="ECO:0000256" key="2">
    <source>
        <dbReference type="ARBA" id="ARBA00022490"/>
    </source>
</evidence>
<feature type="binding site" evidence="6">
    <location>
        <position position="140"/>
    </location>
    <ligand>
        <name>S-adenosyl-L-methionine</name>
        <dbReference type="ChEBI" id="CHEBI:59789"/>
    </ligand>
</feature>
<dbReference type="InterPro" id="IPR004498">
    <property type="entry name" value="Ribosomal_PrmA_MeTrfase"/>
</dbReference>
<comment type="catalytic activity">
    <reaction evidence="6">
        <text>L-lysyl-[protein] + 3 S-adenosyl-L-methionine = N(6),N(6),N(6)-trimethyl-L-lysyl-[protein] + 3 S-adenosyl-L-homocysteine + 3 H(+)</text>
        <dbReference type="Rhea" id="RHEA:54192"/>
        <dbReference type="Rhea" id="RHEA-COMP:9752"/>
        <dbReference type="Rhea" id="RHEA-COMP:13826"/>
        <dbReference type="ChEBI" id="CHEBI:15378"/>
        <dbReference type="ChEBI" id="CHEBI:29969"/>
        <dbReference type="ChEBI" id="CHEBI:57856"/>
        <dbReference type="ChEBI" id="CHEBI:59789"/>
        <dbReference type="ChEBI" id="CHEBI:61961"/>
    </reaction>
</comment>
<keyword evidence="5 6" id="KW-0949">S-adenosyl-L-methionine</keyword>
<sequence length="293" mass="32419">MKWREAGLIVPAASVDIVSLLLWECGTNGSIIHDDKTRDGLVSLTVHIPDEGADTVIARMKACLDALWADNPAWQAYTFVQGRAEEDTWLYAWQQYFCAEKISERFWVVPVWEKTDPPDAAEVLRIEPGVTFGSGFHDTTRMCVRYLEKFVRPGQIVYDIGTGTGILAVTAAKCGAAAVRAVDFDPAAVKQAAVNAKLNGVDEILDISRSDLLNDLGDAVPRADLIVGNLVTDLILRLLPELPSYLKENGIFIGSGIIDERIDEVRQVVRKRGFTQIAEDLENGWYTVVLRKT</sequence>
<dbReference type="GO" id="GO:0005737">
    <property type="term" value="C:cytoplasm"/>
    <property type="evidence" value="ECO:0007669"/>
    <property type="project" value="UniProtKB-SubCell"/>
</dbReference>
<dbReference type="STRING" id="861450.HMPREF0080_00422"/>
<dbReference type="EMBL" id="AGCJ01000013">
    <property type="protein sequence ID" value="EHM43024.1"/>
    <property type="molecule type" value="Genomic_DNA"/>
</dbReference>
<organism evidence="7 8">
    <name type="scientific">Anaeroglobus geminatus F0357</name>
    <dbReference type="NCBI Taxonomy" id="861450"/>
    <lineage>
        <taxon>Bacteria</taxon>
        <taxon>Bacillati</taxon>
        <taxon>Bacillota</taxon>
        <taxon>Negativicutes</taxon>
        <taxon>Veillonellales</taxon>
        <taxon>Veillonellaceae</taxon>
        <taxon>Anaeroglobus</taxon>
    </lineage>
</organism>
<gene>
    <name evidence="6" type="primary">prmA</name>
    <name evidence="7" type="ORF">HMPREF0080_00422</name>
</gene>
<dbReference type="PANTHER" id="PTHR43648:SF1">
    <property type="entry name" value="ELECTRON TRANSFER FLAVOPROTEIN BETA SUBUNIT LYSINE METHYLTRANSFERASE"/>
    <property type="match status" value="1"/>
</dbReference>
<keyword evidence="3 6" id="KW-0489">Methyltransferase</keyword>
<dbReference type="GO" id="GO:0032259">
    <property type="term" value="P:methylation"/>
    <property type="evidence" value="ECO:0007669"/>
    <property type="project" value="UniProtKB-KW"/>
</dbReference>
<dbReference type="HOGENOM" id="CLU_049382_0_1_9"/>
<keyword evidence="8" id="KW-1185">Reference proteome</keyword>
<dbReference type="Proteomes" id="UP000005481">
    <property type="component" value="Unassembled WGS sequence"/>
</dbReference>
<dbReference type="RefSeq" id="WP_006789406.1">
    <property type="nucleotide sequence ID" value="NZ_JH417570.1"/>
</dbReference>
<keyword evidence="4 6" id="KW-0808">Transferase</keyword>
<evidence type="ECO:0000256" key="6">
    <source>
        <dbReference type="HAMAP-Rule" id="MF_00735"/>
    </source>
</evidence>
<comment type="subcellular location">
    <subcellularLocation>
        <location evidence="6">Cytoplasm</location>
    </subcellularLocation>
</comment>
<proteinExistence type="inferred from homology"/>
<dbReference type="GO" id="GO:0016279">
    <property type="term" value="F:protein-lysine N-methyltransferase activity"/>
    <property type="evidence" value="ECO:0007669"/>
    <property type="project" value="RHEA"/>
</dbReference>
<comment type="caution">
    <text evidence="7">The sequence shown here is derived from an EMBL/GenBank/DDBJ whole genome shotgun (WGS) entry which is preliminary data.</text>
</comment>
<dbReference type="CDD" id="cd02440">
    <property type="entry name" value="AdoMet_MTases"/>
    <property type="match status" value="1"/>
</dbReference>
<accession>G9YFL0</accession>
<dbReference type="OrthoDB" id="9785995at2"/>
<evidence type="ECO:0000256" key="5">
    <source>
        <dbReference type="ARBA" id="ARBA00022691"/>
    </source>
</evidence>
<dbReference type="AlphaFoldDB" id="G9YFL0"/>
<dbReference type="InterPro" id="IPR050078">
    <property type="entry name" value="Ribosomal_L11_MeTrfase_PrmA"/>
</dbReference>
<feature type="binding site" evidence="6">
    <location>
        <position position="229"/>
    </location>
    <ligand>
        <name>S-adenosyl-L-methionine</name>
        <dbReference type="ChEBI" id="CHEBI:59789"/>
    </ligand>
</feature>
<evidence type="ECO:0000256" key="3">
    <source>
        <dbReference type="ARBA" id="ARBA00022603"/>
    </source>
</evidence>
<comment type="similarity">
    <text evidence="1 6">Belongs to the methyltransferase superfamily. PrmA family.</text>
</comment>
<protein>
    <recommendedName>
        <fullName evidence="6">Ribosomal protein L11 methyltransferase</fullName>
        <shortName evidence="6">L11 Mtase</shortName>
        <ecNumber evidence="6">2.1.1.-</ecNumber>
    </recommendedName>
</protein>
<reference evidence="7 8" key="1">
    <citation type="submission" date="2011-08" db="EMBL/GenBank/DDBJ databases">
        <authorList>
            <person name="Weinstock G."/>
            <person name="Sodergren E."/>
            <person name="Clifton S."/>
            <person name="Fulton L."/>
            <person name="Fulton B."/>
            <person name="Courtney L."/>
            <person name="Fronick C."/>
            <person name="Harrison M."/>
            <person name="Strong C."/>
            <person name="Farmer C."/>
            <person name="Delahaunty K."/>
            <person name="Markovic C."/>
            <person name="Hall O."/>
            <person name="Minx P."/>
            <person name="Tomlinson C."/>
            <person name="Mitreva M."/>
            <person name="Hou S."/>
            <person name="Chen J."/>
            <person name="Wollam A."/>
            <person name="Pepin K.H."/>
            <person name="Johnson M."/>
            <person name="Bhonagiri V."/>
            <person name="Zhang X."/>
            <person name="Suruliraj S."/>
            <person name="Warren W."/>
            <person name="Chinwalla A."/>
            <person name="Mardis E.R."/>
            <person name="Wilson R.K."/>
        </authorList>
    </citation>
    <scope>NUCLEOTIDE SEQUENCE [LARGE SCALE GENOMIC DNA]</scope>
    <source>
        <strain evidence="7 8">F0357</strain>
    </source>
</reference>
<dbReference type="HAMAP" id="MF_00735">
    <property type="entry name" value="Methyltr_PrmA"/>
    <property type="match status" value="1"/>
</dbReference>
<dbReference type="InterPro" id="IPR029063">
    <property type="entry name" value="SAM-dependent_MTases_sf"/>
</dbReference>
<dbReference type="PATRIC" id="fig|861450.3.peg.404"/>
<name>G9YFL0_9FIRM</name>